<dbReference type="Proteomes" id="UP001066276">
    <property type="component" value="Chromosome 5"/>
</dbReference>
<name>A0AAV7RW73_PLEWA</name>
<feature type="region of interest" description="Disordered" evidence="1">
    <location>
        <begin position="36"/>
        <end position="56"/>
    </location>
</feature>
<evidence type="ECO:0000256" key="1">
    <source>
        <dbReference type="SAM" id="MobiDB-lite"/>
    </source>
</evidence>
<dbReference type="AlphaFoldDB" id="A0AAV7RW73"/>
<proteinExistence type="predicted"/>
<comment type="caution">
    <text evidence="2">The sequence shown here is derived from an EMBL/GenBank/DDBJ whole genome shotgun (WGS) entry which is preliminary data.</text>
</comment>
<dbReference type="EMBL" id="JANPWB010000009">
    <property type="protein sequence ID" value="KAJ1156240.1"/>
    <property type="molecule type" value="Genomic_DNA"/>
</dbReference>
<sequence>MEVAVFACLLLRLEGKNCSQEGVAVIGAQLKKEELSRWRSQERPPTLAPGKPVQKNHKTMVTVAVQTMEPGGGSEARLLNVVDITDAGVSTDEGTWQEEGTVTVKGDKDQRTVDQTATTSGTEGVQMFEDKTEKKNGLESKEVKVRTLLADRMAMNPKCYLTSLYGDGWKIPLPLPAEIVVQIQQRVTAIIGWGQGHARDTTLGSRDIEGAANDRGLQKVGPLGECLEGWEKTMSGVVGNTLSLTLTLVMLDIWEEQSVTDIHSSSAVLH</sequence>
<keyword evidence="3" id="KW-1185">Reference proteome</keyword>
<organism evidence="2 3">
    <name type="scientific">Pleurodeles waltl</name>
    <name type="common">Iberian ribbed newt</name>
    <dbReference type="NCBI Taxonomy" id="8319"/>
    <lineage>
        <taxon>Eukaryota</taxon>
        <taxon>Metazoa</taxon>
        <taxon>Chordata</taxon>
        <taxon>Craniata</taxon>
        <taxon>Vertebrata</taxon>
        <taxon>Euteleostomi</taxon>
        <taxon>Amphibia</taxon>
        <taxon>Batrachia</taxon>
        <taxon>Caudata</taxon>
        <taxon>Salamandroidea</taxon>
        <taxon>Salamandridae</taxon>
        <taxon>Pleurodelinae</taxon>
        <taxon>Pleurodeles</taxon>
    </lineage>
</organism>
<protein>
    <submittedName>
        <fullName evidence="2">Uncharacterized protein</fullName>
    </submittedName>
</protein>
<gene>
    <name evidence="2" type="ORF">NDU88_008964</name>
</gene>
<accession>A0AAV7RW73</accession>
<evidence type="ECO:0000313" key="2">
    <source>
        <dbReference type="EMBL" id="KAJ1156240.1"/>
    </source>
</evidence>
<evidence type="ECO:0000313" key="3">
    <source>
        <dbReference type="Proteomes" id="UP001066276"/>
    </source>
</evidence>
<reference evidence="2" key="1">
    <citation type="journal article" date="2022" name="bioRxiv">
        <title>Sequencing and chromosome-scale assembly of the giantPleurodeles waltlgenome.</title>
        <authorList>
            <person name="Brown T."/>
            <person name="Elewa A."/>
            <person name="Iarovenko S."/>
            <person name="Subramanian E."/>
            <person name="Araus A.J."/>
            <person name="Petzold A."/>
            <person name="Susuki M."/>
            <person name="Suzuki K.-i.T."/>
            <person name="Hayashi T."/>
            <person name="Toyoda A."/>
            <person name="Oliveira C."/>
            <person name="Osipova E."/>
            <person name="Leigh N.D."/>
            <person name="Simon A."/>
            <person name="Yun M.H."/>
        </authorList>
    </citation>
    <scope>NUCLEOTIDE SEQUENCE</scope>
    <source>
        <strain evidence="2">20211129_DDA</strain>
        <tissue evidence="2">Liver</tissue>
    </source>
</reference>